<organism evidence="1 2">
    <name type="scientific">Ceratopteris richardii</name>
    <name type="common">Triangle waterfern</name>
    <dbReference type="NCBI Taxonomy" id="49495"/>
    <lineage>
        <taxon>Eukaryota</taxon>
        <taxon>Viridiplantae</taxon>
        <taxon>Streptophyta</taxon>
        <taxon>Embryophyta</taxon>
        <taxon>Tracheophyta</taxon>
        <taxon>Polypodiopsida</taxon>
        <taxon>Polypodiidae</taxon>
        <taxon>Polypodiales</taxon>
        <taxon>Pteridineae</taxon>
        <taxon>Pteridaceae</taxon>
        <taxon>Parkerioideae</taxon>
        <taxon>Ceratopteris</taxon>
    </lineage>
</organism>
<dbReference type="Proteomes" id="UP000825935">
    <property type="component" value="Chromosome 32"/>
</dbReference>
<name>A0A8T2QV01_CERRI</name>
<dbReference type="OrthoDB" id="6156930at2759"/>
<dbReference type="AlphaFoldDB" id="A0A8T2QV01"/>
<keyword evidence="2" id="KW-1185">Reference proteome</keyword>
<evidence type="ECO:0000313" key="1">
    <source>
        <dbReference type="EMBL" id="KAH7287717.1"/>
    </source>
</evidence>
<dbReference type="EMBL" id="CM035437">
    <property type="protein sequence ID" value="KAH7287717.1"/>
    <property type="molecule type" value="Genomic_DNA"/>
</dbReference>
<accession>A0A8T2QV01</accession>
<gene>
    <name evidence="1" type="ORF">KP509_32G070500</name>
</gene>
<sequence>MGLRLSHYRDQLLDILGDDFIQRPRHMDTNMPHSSRVVIGKFRVSSHQLEIETGKGIDIPGEERICKIFRVEMEDEEHFVCRCRAQCCITTHWDVFATQRCNVAMFATRCDAMQLFLPQMRQIR</sequence>
<evidence type="ECO:0000313" key="2">
    <source>
        <dbReference type="Proteomes" id="UP000825935"/>
    </source>
</evidence>
<proteinExistence type="predicted"/>
<protein>
    <submittedName>
        <fullName evidence="1">Uncharacterized protein</fullName>
    </submittedName>
</protein>
<reference evidence="1" key="1">
    <citation type="submission" date="2021-08" db="EMBL/GenBank/DDBJ databases">
        <title>WGS assembly of Ceratopteris richardii.</title>
        <authorList>
            <person name="Marchant D.B."/>
            <person name="Chen G."/>
            <person name="Jenkins J."/>
            <person name="Shu S."/>
            <person name="Leebens-Mack J."/>
            <person name="Grimwood J."/>
            <person name="Schmutz J."/>
            <person name="Soltis P."/>
            <person name="Soltis D."/>
            <person name="Chen Z.-H."/>
        </authorList>
    </citation>
    <scope>NUCLEOTIDE SEQUENCE</scope>
    <source>
        <strain evidence="1">Whitten #5841</strain>
        <tissue evidence="1">Leaf</tissue>
    </source>
</reference>
<comment type="caution">
    <text evidence="1">The sequence shown here is derived from an EMBL/GenBank/DDBJ whole genome shotgun (WGS) entry which is preliminary data.</text>
</comment>